<dbReference type="Gene3D" id="3.30.70.1070">
    <property type="entry name" value="Sporulation related repeat"/>
    <property type="match status" value="1"/>
</dbReference>
<dbReference type="GO" id="GO:0042834">
    <property type="term" value="F:peptidoglycan binding"/>
    <property type="evidence" value="ECO:0007669"/>
    <property type="project" value="InterPro"/>
</dbReference>
<dbReference type="Pfam" id="PF05036">
    <property type="entry name" value="SPOR"/>
    <property type="match status" value="1"/>
</dbReference>
<keyword evidence="4" id="KW-1185">Reference proteome</keyword>
<sequence>MRSSLHAVLRPLLALGLVGLLSTATRDAAACWDGWYAEVGVVDIHRGLDVAEWNPEHAREAARWGARIHALLPPGAALSIEWNEATCESDQGACGAVTTIAAGSEDLPAAFRAVAKVFQVPAAKVRKARALEPTLYTVQIFAGSKRRALAVKGHVAALDAGEHGFFVEGGFPATKQTAHVLRDPEAGGPHRVIVGTFLRRKEAEAALIGLRAKGFGGYVRTLPAGKAIDEASFTKMG</sequence>
<feature type="domain" description="SPOR" evidence="2">
    <location>
        <begin position="181"/>
        <end position="221"/>
    </location>
</feature>
<reference evidence="3 4" key="1">
    <citation type="submission" date="2019-04" db="EMBL/GenBank/DDBJ databases">
        <authorList>
            <person name="Li Y."/>
            <person name="Wang J."/>
        </authorList>
    </citation>
    <scope>NUCLEOTIDE SEQUENCE [LARGE SCALE GENOMIC DNA]</scope>
    <source>
        <strain evidence="3 4">DSM 14668</strain>
    </source>
</reference>
<dbReference type="InterPro" id="IPR036680">
    <property type="entry name" value="SPOR-like_sf"/>
</dbReference>
<protein>
    <recommendedName>
        <fullName evidence="2">SPOR domain-containing protein</fullName>
    </recommendedName>
</protein>
<evidence type="ECO:0000259" key="2">
    <source>
        <dbReference type="Pfam" id="PF05036"/>
    </source>
</evidence>
<dbReference type="AlphaFoldDB" id="A0A4U1ILR2"/>
<comment type="caution">
    <text evidence="3">The sequence shown here is derived from an EMBL/GenBank/DDBJ whole genome shotgun (WGS) entry which is preliminary data.</text>
</comment>
<gene>
    <name evidence="3" type="ORF">E8A74_47775</name>
</gene>
<evidence type="ECO:0000313" key="3">
    <source>
        <dbReference type="EMBL" id="TKC94702.1"/>
    </source>
</evidence>
<dbReference type="OrthoDB" id="9833642at2"/>
<dbReference type="Proteomes" id="UP000309215">
    <property type="component" value="Unassembled WGS sequence"/>
</dbReference>
<dbReference type="RefSeq" id="WP_136935869.1">
    <property type="nucleotide sequence ID" value="NZ_SSMQ01000104.1"/>
</dbReference>
<keyword evidence="1" id="KW-0732">Signal</keyword>
<feature type="chain" id="PRO_5020620047" description="SPOR domain-containing protein" evidence="1">
    <location>
        <begin position="29"/>
        <end position="237"/>
    </location>
</feature>
<evidence type="ECO:0000313" key="4">
    <source>
        <dbReference type="Proteomes" id="UP000309215"/>
    </source>
</evidence>
<dbReference type="InterPro" id="IPR007730">
    <property type="entry name" value="SPOR-like_dom"/>
</dbReference>
<name>A0A4U1ILR2_9BACT</name>
<feature type="signal peptide" evidence="1">
    <location>
        <begin position="1"/>
        <end position="28"/>
    </location>
</feature>
<evidence type="ECO:0000256" key="1">
    <source>
        <dbReference type="SAM" id="SignalP"/>
    </source>
</evidence>
<organism evidence="3 4">
    <name type="scientific">Polyangium fumosum</name>
    <dbReference type="NCBI Taxonomy" id="889272"/>
    <lineage>
        <taxon>Bacteria</taxon>
        <taxon>Pseudomonadati</taxon>
        <taxon>Myxococcota</taxon>
        <taxon>Polyangia</taxon>
        <taxon>Polyangiales</taxon>
        <taxon>Polyangiaceae</taxon>
        <taxon>Polyangium</taxon>
    </lineage>
</organism>
<proteinExistence type="predicted"/>
<accession>A0A4U1ILR2</accession>
<dbReference type="EMBL" id="SSMQ01000104">
    <property type="protein sequence ID" value="TKC94702.1"/>
    <property type="molecule type" value="Genomic_DNA"/>
</dbReference>